<evidence type="ECO:0000256" key="2">
    <source>
        <dbReference type="ARBA" id="ARBA00010944"/>
    </source>
</evidence>
<dbReference type="GO" id="GO:0008831">
    <property type="term" value="F:dTDP-4-dehydrorhamnose reductase activity"/>
    <property type="evidence" value="ECO:0007669"/>
    <property type="project" value="UniProtKB-EC"/>
</dbReference>
<keyword evidence="6" id="KW-0521">NADP</keyword>
<evidence type="ECO:0000256" key="5">
    <source>
        <dbReference type="ARBA" id="ARBA00048200"/>
    </source>
</evidence>
<protein>
    <recommendedName>
        <fullName evidence="4 6">dTDP-4-dehydrorhamnose reductase</fullName>
        <ecNumber evidence="3 6">1.1.1.133</ecNumber>
    </recommendedName>
</protein>
<dbReference type="InterPro" id="IPR029903">
    <property type="entry name" value="RmlD-like-bd"/>
</dbReference>
<evidence type="ECO:0000256" key="1">
    <source>
        <dbReference type="ARBA" id="ARBA00004781"/>
    </source>
</evidence>
<comment type="similarity">
    <text evidence="2 6">Belongs to the dTDP-4-dehydrorhamnose reductase family.</text>
</comment>
<dbReference type="EC" id="1.1.1.133" evidence="3 6"/>
<evidence type="ECO:0000313" key="8">
    <source>
        <dbReference type="EMBL" id="AWC93145.1"/>
    </source>
</evidence>
<dbReference type="InterPro" id="IPR005913">
    <property type="entry name" value="dTDP_dehydrorham_reduct"/>
</dbReference>
<dbReference type="AlphaFoldDB" id="A0AAU8ZK60"/>
<evidence type="ECO:0000256" key="3">
    <source>
        <dbReference type="ARBA" id="ARBA00012929"/>
    </source>
</evidence>
<dbReference type="NCBIfam" id="TIGR01214">
    <property type="entry name" value="rmlD"/>
    <property type="match status" value="1"/>
</dbReference>
<comment type="catalytic activity">
    <reaction evidence="5 6">
        <text>dTDP-beta-L-rhamnose + NADP(+) = dTDP-4-dehydro-beta-L-rhamnose + NADPH + H(+)</text>
        <dbReference type="Rhea" id="RHEA:21796"/>
        <dbReference type="ChEBI" id="CHEBI:15378"/>
        <dbReference type="ChEBI" id="CHEBI:57510"/>
        <dbReference type="ChEBI" id="CHEBI:57783"/>
        <dbReference type="ChEBI" id="CHEBI:58349"/>
        <dbReference type="ChEBI" id="CHEBI:62830"/>
        <dbReference type="EC" id="1.1.1.133"/>
    </reaction>
</comment>
<evidence type="ECO:0000313" key="9">
    <source>
        <dbReference type="Proteomes" id="UP000244682"/>
    </source>
</evidence>
<accession>A0AAU8ZK60</accession>
<gene>
    <name evidence="8" type="ORF">AM380_05575</name>
</gene>
<feature type="domain" description="RmlD-like substrate binding" evidence="7">
    <location>
        <begin position="1"/>
        <end position="294"/>
    </location>
</feature>
<dbReference type="GO" id="GO:0019305">
    <property type="term" value="P:dTDP-rhamnose biosynthetic process"/>
    <property type="evidence" value="ECO:0007669"/>
    <property type="project" value="TreeGrafter"/>
</dbReference>
<dbReference type="CDD" id="cd05254">
    <property type="entry name" value="dTDP_HR_like_SDR_e"/>
    <property type="match status" value="1"/>
</dbReference>
<dbReference type="Gene3D" id="3.40.50.720">
    <property type="entry name" value="NAD(P)-binding Rossmann-like Domain"/>
    <property type="match status" value="1"/>
</dbReference>
<dbReference type="EMBL" id="CP028956">
    <property type="protein sequence ID" value="AWC93145.1"/>
    <property type="molecule type" value="Genomic_DNA"/>
</dbReference>
<dbReference type="PANTHER" id="PTHR10491:SF4">
    <property type="entry name" value="METHIONINE ADENOSYLTRANSFERASE 2 SUBUNIT BETA"/>
    <property type="match status" value="1"/>
</dbReference>
<reference evidence="8 9" key="1">
    <citation type="submission" date="2018-04" db="EMBL/GenBank/DDBJ databases">
        <title>Whole genome sequencing of Morganella morganii AR_0133.</title>
        <authorList>
            <person name="Conlan S."/>
            <person name="Thomas P.J."/>
            <person name="Mullikin J."/>
            <person name="Frank K.M."/>
            <person name="Segre J.A."/>
        </authorList>
    </citation>
    <scope>NUCLEOTIDE SEQUENCE [LARGE SCALE GENOMIC DNA]</scope>
    <source>
        <strain evidence="8 9">AR_0133</strain>
    </source>
</reference>
<dbReference type="GO" id="GO:0005829">
    <property type="term" value="C:cytosol"/>
    <property type="evidence" value="ECO:0007669"/>
    <property type="project" value="TreeGrafter"/>
</dbReference>
<proteinExistence type="inferred from homology"/>
<dbReference type="Gene3D" id="3.90.25.10">
    <property type="entry name" value="UDP-galactose 4-epimerase, domain 1"/>
    <property type="match status" value="1"/>
</dbReference>
<dbReference type="NCBIfam" id="NF007440">
    <property type="entry name" value="PRK09987.1"/>
    <property type="match status" value="1"/>
</dbReference>
<sequence length="299" mass="34115">MKILLFGKNGQVGWELQRSLAPLGEIIALDSQSNDFHANFLEPEKLSETIEEIQPDIIVNAAAYTAVDNAEKDQENAYTINSDSVRILAKIAKKHDIWLIHYSTDYVFNGNGNNYWKENDKPAPLNIYGLSKLKGEYAIIENCHKYIIFRTSWVYAAKGNNFAKTMLNLGKNRSELSVIDDQYGVPTSAELLADCTCHAIRQALLNPDVAGIYHLVPKGETNWYEYANLIFNEAKKLNYPLSIEHLYPIPATQYPLPAKRPYNSRLDTQKFEDTFKLNLPNWEDGVIRLINELTQENKK</sequence>
<keyword evidence="6" id="KW-0560">Oxidoreductase</keyword>
<dbReference type="InterPro" id="IPR036291">
    <property type="entry name" value="NAD(P)-bd_dom_sf"/>
</dbReference>
<comment type="function">
    <text evidence="6">Catalyzes the reduction of dTDP-6-deoxy-L-lyxo-4-hexulose to yield dTDP-L-rhamnose.</text>
</comment>
<comment type="pathway">
    <text evidence="1 6">Carbohydrate biosynthesis; dTDP-L-rhamnose biosynthesis.</text>
</comment>
<evidence type="ECO:0000259" key="7">
    <source>
        <dbReference type="Pfam" id="PF04321"/>
    </source>
</evidence>
<dbReference type="PANTHER" id="PTHR10491">
    <property type="entry name" value="DTDP-4-DEHYDRORHAMNOSE REDUCTASE"/>
    <property type="match status" value="1"/>
</dbReference>
<dbReference type="SUPFAM" id="SSF51735">
    <property type="entry name" value="NAD(P)-binding Rossmann-fold domains"/>
    <property type="match status" value="1"/>
</dbReference>
<dbReference type="Proteomes" id="UP000244682">
    <property type="component" value="Chromosome"/>
</dbReference>
<dbReference type="RefSeq" id="WP_004240811.1">
    <property type="nucleotide sequence ID" value="NZ_BGLW01000042.1"/>
</dbReference>
<evidence type="ECO:0000256" key="6">
    <source>
        <dbReference type="RuleBase" id="RU364082"/>
    </source>
</evidence>
<comment type="cofactor">
    <cofactor evidence="6">
        <name>Mg(2+)</name>
        <dbReference type="ChEBI" id="CHEBI:18420"/>
    </cofactor>
    <text evidence="6">Binds 1 Mg(2+) ion per monomer.</text>
</comment>
<dbReference type="Pfam" id="PF04321">
    <property type="entry name" value="RmlD_sub_bind"/>
    <property type="match status" value="1"/>
</dbReference>
<evidence type="ECO:0000256" key="4">
    <source>
        <dbReference type="ARBA" id="ARBA00017099"/>
    </source>
</evidence>
<name>A0AAU8ZK60_MORMO</name>
<organism evidence="8 9">
    <name type="scientific">Morganella morganii</name>
    <name type="common">Proteus morganii</name>
    <dbReference type="NCBI Taxonomy" id="582"/>
    <lineage>
        <taxon>Bacteria</taxon>
        <taxon>Pseudomonadati</taxon>
        <taxon>Pseudomonadota</taxon>
        <taxon>Gammaproteobacteria</taxon>
        <taxon>Enterobacterales</taxon>
        <taxon>Morganellaceae</taxon>
        <taxon>Morganella</taxon>
    </lineage>
</organism>